<dbReference type="Proteomes" id="UP000037442">
    <property type="component" value="Unassembled WGS sequence"/>
</dbReference>
<gene>
    <name evidence="1" type="ORF">GL58_12930</name>
</gene>
<comment type="caution">
    <text evidence="1">The sequence shown here is derived from an EMBL/GenBank/DDBJ whole genome shotgun (WGS) entry which is preliminary data.</text>
</comment>
<sequence length="128" mass="14700">MIEAVGQKWPQYALWLVTGVSDEKHGHHAPHPMWSFPNFDPDAENDPNGSGHYEKTTEFFRLAAHLASTAWQAGPPRQSMNESGDCKVQSLNRKDKHFERNFTLLQTLWELKEKEFLANNSQYDTTSP</sequence>
<dbReference type="EMBL" id="JNVD01000022">
    <property type="protein sequence ID" value="KOC20385.1"/>
    <property type="molecule type" value="Genomic_DNA"/>
</dbReference>
<reference evidence="2" key="1">
    <citation type="submission" date="2014-06" db="EMBL/GenBank/DDBJ databases">
        <title>Draft genome sequence of C. testosteroni WDL7.</title>
        <authorList>
            <person name="Wu Y."/>
            <person name="Seshan H."/>
            <person name="Arumugam K."/>
        </authorList>
    </citation>
    <scope>NUCLEOTIDE SEQUENCE [LARGE SCALE GENOMIC DNA]</scope>
    <source>
        <strain evidence="2">WDL7</strain>
    </source>
</reference>
<evidence type="ECO:0000313" key="2">
    <source>
        <dbReference type="Proteomes" id="UP000037442"/>
    </source>
</evidence>
<accession>A0A0L7MEM7</accession>
<dbReference type="PATRIC" id="fig|285.49.peg.2673"/>
<proteinExistence type="predicted"/>
<protein>
    <submittedName>
        <fullName evidence="1">Uncharacterized protein</fullName>
    </submittedName>
</protein>
<dbReference type="AlphaFoldDB" id="A0A0L7MEM7"/>
<evidence type="ECO:0000313" key="1">
    <source>
        <dbReference type="EMBL" id="KOC20385.1"/>
    </source>
</evidence>
<organism evidence="1 2">
    <name type="scientific">Comamonas testosteroni</name>
    <name type="common">Pseudomonas testosteroni</name>
    <dbReference type="NCBI Taxonomy" id="285"/>
    <lineage>
        <taxon>Bacteria</taxon>
        <taxon>Pseudomonadati</taxon>
        <taxon>Pseudomonadota</taxon>
        <taxon>Betaproteobacteria</taxon>
        <taxon>Burkholderiales</taxon>
        <taxon>Comamonadaceae</taxon>
        <taxon>Comamonas</taxon>
    </lineage>
</organism>
<name>A0A0L7MEM7_COMTE</name>